<dbReference type="STRING" id="59922.P9303_26131"/>
<sequence length="46" mass="5132">MLSNKSTEICDAPKRSVPVFFPFKGFANCLFLSNTACGYRQNGRTN</sequence>
<protein>
    <submittedName>
        <fullName evidence="1">Uncharacterized protein</fullName>
    </submittedName>
</protein>
<accession>A2CCY3</accession>
<dbReference type="Proteomes" id="UP000002274">
    <property type="component" value="Chromosome"/>
</dbReference>
<dbReference type="KEGG" id="pmf:P9303_26131"/>
<reference evidence="1 2" key="1">
    <citation type="journal article" date="2007" name="PLoS Genet.">
        <title>Patterns and implications of gene gain and loss in the evolution of Prochlorococcus.</title>
        <authorList>
            <person name="Kettler G.C."/>
            <person name="Martiny A.C."/>
            <person name="Huang K."/>
            <person name="Zucker J."/>
            <person name="Coleman M.L."/>
            <person name="Rodrigue S."/>
            <person name="Chen F."/>
            <person name="Lapidus A."/>
            <person name="Ferriera S."/>
            <person name="Johnson J."/>
            <person name="Steglich C."/>
            <person name="Church G.M."/>
            <person name="Richardson P."/>
            <person name="Chisholm S.W."/>
        </authorList>
    </citation>
    <scope>NUCLEOTIDE SEQUENCE [LARGE SCALE GENOMIC DNA]</scope>
    <source>
        <strain evidence="1 2">MIT 9303</strain>
    </source>
</reference>
<dbReference type="EMBL" id="CP000554">
    <property type="protein sequence ID" value="ABM79343.1"/>
    <property type="molecule type" value="Genomic_DNA"/>
</dbReference>
<organism evidence="1 2">
    <name type="scientific">Prochlorococcus marinus (strain MIT 9303)</name>
    <dbReference type="NCBI Taxonomy" id="59922"/>
    <lineage>
        <taxon>Bacteria</taxon>
        <taxon>Bacillati</taxon>
        <taxon>Cyanobacteriota</taxon>
        <taxon>Cyanophyceae</taxon>
        <taxon>Synechococcales</taxon>
        <taxon>Prochlorococcaceae</taxon>
        <taxon>Prochlorococcus</taxon>
    </lineage>
</organism>
<dbReference type="HOGENOM" id="CLU_3187693_0_0_3"/>
<evidence type="ECO:0000313" key="1">
    <source>
        <dbReference type="EMBL" id="ABM79343.1"/>
    </source>
</evidence>
<name>A2CCY3_PROM3</name>
<gene>
    <name evidence="1" type="ordered locus">P9303_26131</name>
</gene>
<evidence type="ECO:0000313" key="2">
    <source>
        <dbReference type="Proteomes" id="UP000002274"/>
    </source>
</evidence>
<dbReference type="AlphaFoldDB" id="A2CCY3"/>
<proteinExistence type="predicted"/>